<name>A0A9F7RB09_ICTPU</name>
<accession>A0A9F7RB09</accession>
<dbReference type="Proteomes" id="UP000221080">
    <property type="component" value="Chromosome 26"/>
</dbReference>
<dbReference type="GO" id="GO:0032587">
    <property type="term" value="C:ruffle membrane"/>
    <property type="evidence" value="ECO:0007669"/>
    <property type="project" value="UniProtKB-SubCell"/>
</dbReference>
<dbReference type="Pfam" id="PF15410">
    <property type="entry name" value="PH_9"/>
    <property type="match status" value="1"/>
</dbReference>
<dbReference type="PROSITE" id="PS50003">
    <property type="entry name" value="PH_DOMAIN"/>
    <property type="match status" value="1"/>
</dbReference>
<dbReference type="InterPro" id="IPR023394">
    <property type="entry name" value="Sec7_C_sf"/>
</dbReference>
<comment type="subcellular location">
    <subcellularLocation>
        <location evidence="1">Cell projection</location>
        <location evidence="1">Ruffle membrane</location>
    </subcellularLocation>
</comment>
<gene>
    <name evidence="5" type="primary">LOC128629192</name>
</gene>
<dbReference type="PANTHER" id="PTHR10663">
    <property type="entry name" value="GUANYL-NUCLEOTIDE EXCHANGE FACTOR"/>
    <property type="match status" value="1"/>
</dbReference>
<evidence type="ECO:0000313" key="4">
    <source>
        <dbReference type="Proteomes" id="UP000221080"/>
    </source>
</evidence>
<evidence type="ECO:0000259" key="2">
    <source>
        <dbReference type="PROSITE" id="PS50003"/>
    </source>
</evidence>
<dbReference type="InterPro" id="IPR000904">
    <property type="entry name" value="Sec7_dom"/>
</dbReference>
<organism evidence="4 5">
    <name type="scientific">Ictalurus punctatus</name>
    <name type="common">Channel catfish</name>
    <name type="synonym">Silurus punctatus</name>
    <dbReference type="NCBI Taxonomy" id="7998"/>
    <lineage>
        <taxon>Eukaryota</taxon>
        <taxon>Metazoa</taxon>
        <taxon>Chordata</taxon>
        <taxon>Craniata</taxon>
        <taxon>Vertebrata</taxon>
        <taxon>Euteleostomi</taxon>
        <taxon>Actinopterygii</taxon>
        <taxon>Neopterygii</taxon>
        <taxon>Teleostei</taxon>
        <taxon>Ostariophysi</taxon>
        <taxon>Siluriformes</taxon>
        <taxon>Ictaluridae</taxon>
        <taxon>Ictalurus</taxon>
    </lineage>
</organism>
<sequence>MKPEEDEQEEAASGAAEQKEVVRDFHQINSGKMQQVKSSCNSRGKYWQGNIFARDLRYQDAFRCPEIIPQLNEDLAEMTLRIHVRHFKFGSMSLIEALRSFLGVFWLKDTPEIQHLLITHFSHWSIQCSEQLLNLQPHVYYMSWATTLLIADPNGDHKGRKRTCEEFIVDLKRVNCFSQYNLKEWKDMYESVKRKPLLMCRVIAAEISKPEDSDCNSSVGSENKPTTMIYNKGSLIRKRVMDENGGKPKRGKRAWKPFTAVLQGLVLHLQKNKATFCKADKKNVIRLHHAVAYPVDYKKRSHVLCLRTADSRLFYFQAESEEEQTSWTAIINRITARYSARPLTSSSCFITAYCPQVLPSYPTTLTIEQQLESHKDQLKILSNPTEKYAALSLKGRYFR</sequence>
<reference evidence="5" key="2">
    <citation type="submission" date="2025-08" db="UniProtKB">
        <authorList>
            <consortium name="RefSeq"/>
        </authorList>
    </citation>
    <scope>IDENTIFICATION</scope>
    <source>
        <tissue evidence="5">Blood</tissue>
    </source>
</reference>
<dbReference type="InterPro" id="IPR041681">
    <property type="entry name" value="PH_9"/>
</dbReference>
<protein>
    <submittedName>
        <fullName evidence="5">PH and SEC7 domain-containing protein 2-like</fullName>
    </submittedName>
</protein>
<dbReference type="SMART" id="SM00233">
    <property type="entry name" value="PH"/>
    <property type="match status" value="1"/>
</dbReference>
<dbReference type="AlphaFoldDB" id="A0A9F7RB09"/>
<dbReference type="GeneID" id="128629192"/>
<evidence type="ECO:0000313" key="5">
    <source>
        <dbReference type="RefSeq" id="XP_053532062.1"/>
    </source>
</evidence>
<dbReference type="OrthoDB" id="2157641at2759"/>
<keyword evidence="4" id="KW-1185">Reference proteome</keyword>
<dbReference type="RefSeq" id="XP_053532062.1">
    <property type="nucleotide sequence ID" value="XM_053676087.1"/>
</dbReference>
<dbReference type="SUPFAM" id="SSF48425">
    <property type="entry name" value="Sec7 domain"/>
    <property type="match status" value="1"/>
</dbReference>
<dbReference type="SUPFAM" id="SSF50729">
    <property type="entry name" value="PH domain-like"/>
    <property type="match status" value="1"/>
</dbReference>
<feature type="domain" description="SEC7" evidence="3">
    <location>
        <begin position="66"/>
        <end position="195"/>
    </location>
</feature>
<dbReference type="PANTHER" id="PTHR10663:SF376">
    <property type="entry name" value="PH AND SEC7 DOMAIN-CONTAINING PROTEIN"/>
    <property type="match status" value="1"/>
</dbReference>
<proteinExistence type="predicted"/>
<evidence type="ECO:0000259" key="3">
    <source>
        <dbReference type="PROSITE" id="PS50190"/>
    </source>
</evidence>
<dbReference type="Gene3D" id="2.30.29.30">
    <property type="entry name" value="Pleckstrin-homology domain (PH domain)/Phosphotyrosine-binding domain (PTB)"/>
    <property type="match status" value="1"/>
</dbReference>
<dbReference type="InterPro" id="IPR001849">
    <property type="entry name" value="PH_domain"/>
</dbReference>
<dbReference type="GO" id="GO:0032012">
    <property type="term" value="P:regulation of ARF protein signal transduction"/>
    <property type="evidence" value="ECO:0007669"/>
    <property type="project" value="InterPro"/>
</dbReference>
<evidence type="ECO:0000256" key="1">
    <source>
        <dbReference type="ARBA" id="ARBA00004632"/>
    </source>
</evidence>
<dbReference type="Gene3D" id="1.10.1000.11">
    <property type="entry name" value="Arf Nucleotide-binding Site Opener,domain 2"/>
    <property type="match status" value="1"/>
</dbReference>
<feature type="domain" description="PH" evidence="2">
    <location>
        <begin position="228"/>
        <end position="336"/>
    </location>
</feature>
<dbReference type="InterPro" id="IPR035999">
    <property type="entry name" value="Sec7_dom_sf"/>
</dbReference>
<reference evidence="4" key="1">
    <citation type="journal article" date="2016" name="Nat. Commun.">
        <title>The channel catfish genome sequence provides insights into the evolution of scale formation in teleosts.</title>
        <authorList>
            <person name="Liu Z."/>
            <person name="Liu S."/>
            <person name="Yao J."/>
            <person name="Bao L."/>
            <person name="Zhang J."/>
            <person name="Li Y."/>
            <person name="Jiang C."/>
            <person name="Sun L."/>
            <person name="Wang R."/>
            <person name="Zhang Y."/>
            <person name="Zhou T."/>
            <person name="Zeng Q."/>
            <person name="Fu Q."/>
            <person name="Gao S."/>
            <person name="Li N."/>
            <person name="Koren S."/>
            <person name="Jiang Y."/>
            <person name="Zimin A."/>
            <person name="Xu P."/>
            <person name="Phillippy A.M."/>
            <person name="Geng X."/>
            <person name="Song L."/>
            <person name="Sun F."/>
            <person name="Li C."/>
            <person name="Wang X."/>
            <person name="Chen A."/>
            <person name="Jin Y."/>
            <person name="Yuan Z."/>
            <person name="Yang Y."/>
            <person name="Tan S."/>
            <person name="Peatman E."/>
            <person name="Lu J."/>
            <person name="Qin Z."/>
            <person name="Dunham R."/>
            <person name="Li Z."/>
            <person name="Sonstegard T."/>
            <person name="Feng J."/>
            <person name="Danzmann R.G."/>
            <person name="Schroeder S."/>
            <person name="Scheffler B."/>
            <person name="Duke M.V."/>
            <person name="Ballard L."/>
            <person name="Kucuktas H."/>
            <person name="Kaltenboeck L."/>
            <person name="Liu H."/>
            <person name="Armbruster J."/>
            <person name="Xie Y."/>
            <person name="Kirby M.L."/>
            <person name="Tian Y."/>
            <person name="Flanagan M.E."/>
            <person name="Mu W."/>
            <person name="Waldbieser G.C."/>
        </authorList>
    </citation>
    <scope>NUCLEOTIDE SEQUENCE [LARGE SCALE GENOMIC DNA]</scope>
    <source>
        <strain evidence="4">SDA103</strain>
    </source>
</reference>
<dbReference type="GO" id="GO:0005085">
    <property type="term" value="F:guanyl-nucleotide exchange factor activity"/>
    <property type="evidence" value="ECO:0007669"/>
    <property type="project" value="InterPro"/>
</dbReference>
<dbReference type="Pfam" id="PF01369">
    <property type="entry name" value="Sec7"/>
    <property type="match status" value="1"/>
</dbReference>
<dbReference type="KEGG" id="ipu:128629192"/>
<dbReference type="PROSITE" id="PS50190">
    <property type="entry name" value="SEC7"/>
    <property type="match status" value="1"/>
</dbReference>
<dbReference type="InterPro" id="IPR011993">
    <property type="entry name" value="PH-like_dom_sf"/>
</dbReference>